<dbReference type="GO" id="GO:0003924">
    <property type="term" value="F:GTPase activity"/>
    <property type="evidence" value="ECO:0007669"/>
    <property type="project" value="InterPro"/>
</dbReference>
<proteinExistence type="inferred from homology"/>
<evidence type="ECO:0000256" key="2">
    <source>
        <dbReference type="ARBA" id="ARBA00022553"/>
    </source>
</evidence>
<dbReference type="Proteomes" id="UP000792457">
    <property type="component" value="Unassembled WGS sequence"/>
</dbReference>
<reference evidence="3" key="1">
    <citation type="submission" date="2013-04" db="EMBL/GenBank/DDBJ databases">
        <authorList>
            <person name="Qu J."/>
            <person name="Murali S.C."/>
            <person name="Bandaranaike D."/>
            <person name="Bellair M."/>
            <person name="Blankenburg K."/>
            <person name="Chao H."/>
            <person name="Dinh H."/>
            <person name="Doddapaneni H."/>
            <person name="Downs B."/>
            <person name="Dugan-Rocha S."/>
            <person name="Elkadiri S."/>
            <person name="Gnanaolivu R.D."/>
            <person name="Hernandez B."/>
            <person name="Javaid M."/>
            <person name="Jayaseelan J.C."/>
            <person name="Lee S."/>
            <person name="Li M."/>
            <person name="Ming W."/>
            <person name="Munidasa M."/>
            <person name="Muniz J."/>
            <person name="Nguyen L."/>
            <person name="Ongeri F."/>
            <person name="Osuji N."/>
            <person name="Pu L.-L."/>
            <person name="Puazo M."/>
            <person name="Qu C."/>
            <person name="Quiroz J."/>
            <person name="Raj R."/>
            <person name="Weissenberger G."/>
            <person name="Xin Y."/>
            <person name="Zou X."/>
            <person name="Han Y."/>
            <person name="Richards S."/>
            <person name="Worley K."/>
            <person name="Muzny D."/>
            <person name="Gibbs R."/>
        </authorList>
    </citation>
    <scope>NUCLEOTIDE SEQUENCE</scope>
    <source>
        <strain evidence="3">Sampled in the wild</strain>
    </source>
</reference>
<comment type="caution">
    <text evidence="3">The sequence shown here is derived from an EMBL/GenBank/DDBJ whole genome shotgun (WGS) entry which is preliminary data.</text>
</comment>
<dbReference type="Pfam" id="PF00071">
    <property type="entry name" value="Ras"/>
    <property type="match status" value="1"/>
</dbReference>
<gene>
    <name evidence="3" type="ORF">J437_LFUL001348</name>
</gene>
<dbReference type="GO" id="GO:0005246">
    <property type="term" value="F:calcium channel regulator activity"/>
    <property type="evidence" value="ECO:0007669"/>
    <property type="project" value="TreeGrafter"/>
</dbReference>
<dbReference type="PANTHER" id="PTHR45775:SF6">
    <property type="entry name" value="RAD, GEM_KIR FAMILY MEMBER 2, ISOFORM C"/>
    <property type="match status" value="1"/>
</dbReference>
<protein>
    <submittedName>
        <fullName evidence="3">Uncharacterized protein</fullName>
    </submittedName>
</protein>
<name>A0A8K0NV34_LADFU</name>
<dbReference type="GO" id="GO:0005525">
    <property type="term" value="F:GTP binding"/>
    <property type="evidence" value="ECO:0007669"/>
    <property type="project" value="InterPro"/>
</dbReference>
<dbReference type="InterPro" id="IPR051641">
    <property type="entry name" value="RGK_GTP-binding_reg"/>
</dbReference>
<dbReference type="Gene3D" id="3.40.50.300">
    <property type="entry name" value="P-loop containing nucleotide triphosphate hydrolases"/>
    <property type="match status" value="1"/>
</dbReference>
<dbReference type="AlphaFoldDB" id="A0A8K0NV34"/>
<dbReference type="PANTHER" id="PTHR45775">
    <property type="entry name" value="RAD, GEM/KIR FAMILY MEMBER 2, ISOFORM C"/>
    <property type="match status" value="1"/>
</dbReference>
<evidence type="ECO:0000256" key="1">
    <source>
        <dbReference type="ARBA" id="ARBA00008846"/>
    </source>
</evidence>
<dbReference type="SUPFAM" id="SSF52540">
    <property type="entry name" value="P-loop containing nucleoside triphosphate hydrolases"/>
    <property type="match status" value="1"/>
</dbReference>
<reference evidence="3" key="2">
    <citation type="submission" date="2017-10" db="EMBL/GenBank/DDBJ databases">
        <title>Ladona fulva Genome sequencing and assembly.</title>
        <authorList>
            <person name="Murali S."/>
            <person name="Richards S."/>
            <person name="Bandaranaike D."/>
            <person name="Bellair M."/>
            <person name="Blankenburg K."/>
            <person name="Chao H."/>
            <person name="Dinh H."/>
            <person name="Doddapaneni H."/>
            <person name="Dugan-Rocha S."/>
            <person name="Elkadiri S."/>
            <person name="Gnanaolivu R."/>
            <person name="Hernandez B."/>
            <person name="Skinner E."/>
            <person name="Javaid M."/>
            <person name="Lee S."/>
            <person name="Li M."/>
            <person name="Ming W."/>
            <person name="Munidasa M."/>
            <person name="Muniz J."/>
            <person name="Nguyen L."/>
            <person name="Hughes D."/>
            <person name="Osuji N."/>
            <person name="Pu L.-L."/>
            <person name="Puazo M."/>
            <person name="Qu C."/>
            <person name="Quiroz J."/>
            <person name="Raj R."/>
            <person name="Weissenberger G."/>
            <person name="Xin Y."/>
            <person name="Zou X."/>
            <person name="Han Y."/>
            <person name="Worley K."/>
            <person name="Muzny D."/>
            <person name="Gibbs R."/>
        </authorList>
    </citation>
    <scope>NUCLEOTIDE SEQUENCE</scope>
    <source>
        <strain evidence="3">Sampled in the wild</strain>
    </source>
</reference>
<keyword evidence="2" id="KW-0597">Phosphoprotein</keyword>
<dbReference type="OrthoDB" id="5239715at2759"/>
<accession>A0A8K0NV34</accession>
<organism evidence="3 4">
    <name type="scientific">Ladona fulva</name>
    <name type="common">Scarce chaser dragonfly</name>
    <name type="synonym">Libellula fulva</name>
    <dbReference type="NCBI Taxonomy" id="123851"/>
    <lineage>
        <taxon>Eukaryota</taxon>
        <taxon>Metazoa</taxon>
        <taxon>Ecdysozoa</taxon>
        <taxon>Arthropoda</taxon>
        <taxon>Hexapoda</taxon>
        <taxon>Insecta</taxon>
        <taxon>Pterygota</taxon>
        <taxon>Palaeoptera</taxon>
        <taxon>Odonata</taxon>
        <taxon>Epiprocta</taxon>
        <taxon>Anisoptera</taxon>
        <taxon>Libelluloidea</taxon>
        <taxon>Libellulidae</taxon>
        <taxon>Ladona</taxon>
    </lineage>
</organism>
<comment type="similarity">
    <text evidence="1">Belongs to the small GTPase superfamily. RGK family.</text>
</comment>
<sequence>MQVENSLSTYAPHACVVVYSVVDRATFKAAEDTLRYLWKENFTMEKAVILVGNKADLARARTITTQGCDTGTGASMIKTNIFRCRRAQSPIDNRLY</sequence>
<dbReference type="InterPro" id="IPR027417">
    <property type="entry name" value="P-loop_NTPase"/>
</dbReference>
<evidence type="ECO:0000313" key="3">
    <source>
        <dbReference type="EMBL" id="KAG8223026.1"/>
    </source>
</evidence>
<dbReference type="EMBL" id="KZ308150">
    <property type="protein sequence ID" value="KAG8223026.1"/>
    <property type="molecule type" value="Genomic_DNA"/>
</dbReference>
<keyword evidence="4" id="KW-1185">Reference proteome</keyword>
<dbReference type="InterPro" id="IPR001806">
    <property type="entry name" value="Small_GTPase"/>
</dbReference>
<evidence type="ECO:0000313" key="4">
    <source>
        <dbReference type="Proteomes" id="UP000792457"/>
    </source>
</evidence>
<dbReference type="GO" id="GO:0005886">
    <property type="term" value="C:plasma membrane"/>
    <property type="evidence" value="ECO:0007669"/>
    <property type="project" value="TreeGrafter"/>
</dbReference>